<protein>
    <recommendedName>
        <fullName evidence="5">3-dehydroquinate dehydratase</fullName>
        <shortName evidence="5">3-dehydroquinase</shortName>
        <ecNumber evidence="5">4.2.1.10</ecNumber>
    </recommendedName>
    <alternativeName>
        <fullName evidence="5">Type I DHQase</fullName>
    </alternativeName>
    <alternativeName>
        <fullName evidence="5">Type I dehydroquinase</fullName>
        <shortName evidence="5">DHQ1</shortName>
    </alternativeName>
</protein>
<dbReference type="InterPro" id="IPR050146">
    <property type="entry name" value="Type-I_3-dehydroquinase"/>
</dbReference>
<feature type="active site" description="Proton donor/acceptor" evidence="5">
    <location>
        <position position="144"/>
    </location>
</feature>
<dbReference type="Proteomes" id="UP000632659">
    <property type="component" value="Unassembled WGS sequence"/>
</dbReference>
<feature type="active site" description="Schiff-base intermediate with substrate" evidence="5">
    <location>
        <position position="171"/>
    </location>
</feature>
<feature type="binding site" evidence="5">
    <location>
        <begin position="47"/>
        <end position="49"/>
    </location>
    <ligand>
        <name>3-dehydroquinate</name>
        <dbReference type="ChEBI" id="CHEBI:32364"/>
    </ligand>
</feature>
<feature type="binding site" evidence="5">
    <location>
        <position position="236"/>
    </location>
    <ligand>
        <name>3-dehydroquinate</name>
        <dbReference type="ChEBI" id="CHEBI:32364"/>
    </ligand>
</feature>
<feature type="binding site" evidence="5">
    <location>
        <position position="213"/>
    </location>
    <ligand>
        <name>3-dehydroquinate</name>
        <dbReference type="ChEBI" id="CHEBI:32364"/>
    </ligand>
</feature>
<keyword evidence="5" id="KW-0028">Amino-acid biosynthesis</keyword>
<dbReference type="PANTHER" id="PTHR43699:SF1">
    <property type="entry name" value="3-DEHYDROQUINATE DEHYDRATASE"/>
    <property type="match status" value="1"/>
</dbReference>
<organism evidence="6 7">
    <name type="scientific">Massiliimalia timonensis</name>
    <dbReference type="NCBI Taxonomy" id="1987501"/>
    <lineage>
        <taxon>Bacteria</taxon>
        <taxon>Bacillati</taxon>
        <taxon>Bacillota</taxon>
        <taxon>Clostridia</taxon>
        <taxon>Eubacteriales</taxon>
        <taxon>Oscillospiraceae</taxon>
        <taxon>Massiliimalia</taxon>
    </lineage>
</organism>
<sequence length="251" mass="28068">MKQIVTRNNLIFGEGMPKICIPLMGKNKEELAREIDCLKNAAFDLVEWRVDFFEEVSQIPKVLETLSFLRERLENTPILFTFRTKQEGGQAAITAQEYCALNYRVIRTGHVDLVDAELFMGNNTVLKIIETAHQYGKIAVVSNHDFQMTPPKEELLHRLELMRTLGADLPKIAVMPASPKDVLALLEATETYTTRYQSPVITMSMGKLGAVSRICGETFGSVLTFGTAQEASAPGQLPSVLLKEILTQLHQ</sequence>
<dbReference type="GO" id="GO:0009073">
    <property type="term" value="P:aromatic amino acid family biosynthetic process"/>
    <property type="evidence" value="ECO:0007669"/>
    <property type="project" value="UniProtKB-KW"/>
</dbReference>
<proteinExistence type="inferred from homology"/>
<dbReference type="EC" id="4.2.1.10" evidence="5"/>
<keyword evidence="3 5" id="KW-0456">Lyase</keyword>
<feature type="binding site" evidence="5">
    <location>
        <position position="232"/>
    </location>
    <ligand>
        <name>3-dehydroquinate</name>
        <dbReference type="ChEBI" id="CHEBI:32364"/>
    </ligand>
</feature>
<dbReference type="SUPFAM" id="SSF51569">
    <property type="entry name" value="Aldolase"/>
    <property type="match status" value="1"/>
</dbReference>
<dbReference type="GO" id="GO:0008652">
    <property type="term" value="P:amino acid biosynthetic process"/>
    <property type="evidence" value="ECO:0007669"/>
    <property type="project" value="UniProtKB-KW"/>
</dbReference>
<keyword evidence="4 5" id="KW-0704">Schiff base</keyword>
<comment type="pathway">
    <text evidence="5">Metabolic intermediate biosynthesis; chorismate biosynthesis; chorismate from D-erythrose 4-phosphate and phosphoenolpyruvate: step 3/7.</text>
</comment>
<evidence type="ECO:0000256" key="1">
    <source>
        <dbReference type="ARBA" id="ARBA00001864"/>
    </source>
</evidence>
<dbReference type="EMBL" id="JACRTL010000001">
    <property type="protein sequence ID" value="MBC8610063.1"/>
    <property type="molecule type" value="Genomic_DNA"/>
</dbReference>
<evidence type="ECO:0000256" key="2">
    <source>
        <dbReference type="ARBA" id="ARBA00023141"/>
    </source>
</evidence>
<comment type="similarity">
    <text evidence="5">Belongs to the type-I 3-dehydroquinase family.</text>
</comment>
<comment type="caution">
    <text evidence="5">Lacks conserved residue(s) required for the propagation of feature annotation.</text>
</comment>
<reference evidence="6" key="1">
    <citation type="submission" date="2020-08" db="EMBL/GenBank/DDBJ databases">
        <title>Genome public.</title>
        <authorList>
            <person name="Liu C."/>
            <person name="Sun Q."/>
        </authorList>
    </citation>
    <scope>NUCLEOTIDE SEQUENCE</scope>
    <source>
        <strain evidence="6">NSJ-15</strain>
    </source>
</reference>
<keyword evidence="7" id="KW-1185">Reference proteome</keyword>
<dbReference type="InterPro" id="IPR001381">
    <property type="entry name" value="DHquinase_I"/>
</dbReference>
<dbReference type="PANTHER" id="PTHR43699">
    <property type="entry name" value="3-DEHYDROQUINATE DEHYDRATASE"/>
    <property type="match status" value="1"/>
</dbReference>
<comment type="catalytic activity">
    <reaction evidence="1 5">
        <text>3-dehydroquinate = 3-dehydroshikimate + H2O</text>
        <dbReference type="Rhea" id="RHEA:21096"/>
        <dbReference type="ChEBI" id="CHEBI:15377"/>
        <dbReference type="ChEBI" id="CHEBI:16630"/>
        <dbReference type="ChEBI" id="CHEBI:32364"/>
        <dbReference type="EC" id="4.2.1.10"/>
    </reaction>
</comment>
<dbReference type="InterPro" id="IPR013785">
    <property type="entry name" value="Aldolase_TIM"/>
</dbReference>
<name>A0A8J6TTR7_9FIRM</name>
<evidence type="ECO:0000313" key="6">
    <source>
        <dbReference type="EMBL" id="MBC8610063.1"/>
    </source>
</evidence>
<dbReference type="AlphaFoldDB" id="A0A8J6TTR7"/>
<evidence type="ECO:0000256" key="3">
    <source>
        <dbReference type="ARBA" id="ARBA00023239"/>
    </source>
</evidence>
<gene>
    <name evidence="5" type="primary">aroD</name>
    <name evidence="6" type="ORF">H8702_02860</name>
</gene>
<dbReference type="RefSeq" id="WP_187536213.1">
    <property type="nucleotide sequence ID" value="NZ_JACRTL010000001.1"/>
</dbReference>
<dbReference type="Pfam" id="PF01487">
    <property type="entry name" value="DHquinase_I"/>
    <property type="match status" value="1"/>
</dbReference>
<evidence type="ECO:0000256" key="5">
    <source>
        <dbReference type="HAMAP-Rule" id="MF_00214"/>
    </source>
</evidence>
<dbReference type="GO" id="GO:0046279">
    <property type="term" value="P:3,4-dihydroxybenzoate biosynthetic process"/>
    <property type="evidence" value="ECO:0007669"/>
    <property type="project" value="TreeGrafter"/>
</dbReference>
<accession>A0A8J6TTR7</accession>
<dbReference type="HAMAP" id="MF_00214">
    <property type="entry name" value="AroD"/>
    <property type="match status" value="1"/>
</dbReference>
<dbReference type="FunFam" id="3.20.20.70:FF:000047">
    <property type="entry name" value="3-dehydroquinate dehydratase"/>
    <property type="match status" value="1"/>
</dbReference>
<dbReference type="Gene3D" id="3.20.20.70">
    <property type="entry name" value="Aldolase class I"/>
    <property type="match status" value="1"/>
</dbReference>
<evidence type="ECO:0000256" key="4">
    <source>
        <dbReference type="ARBA" id="ARBA00023270"/>
    </source>
</evidence>
<comment type="subunit">
    <text evidence="5">Homodimer.</text>
</comment>
<dbReference type="CDD" id="cd00502">
    <property type="entry name" value="DHQase_I"/>
    <property type="match status" value="1"/>
</dbReference>
<evidence type="ECO:0000313" key="7">
    <source>
        <dbReference type="Proteomes" id="UP000632659"/>
    </source>
</evidence>
<dbReference type="UniPathway" id="UPA00053">
    <property type="reaction ID" value="UER00086"/>
</dbReference>
<comment type="function">
    <text evidence="5">Involved in the third step of the chorismate pathway, which leads to the biosynthesis of aromatic amino acids. Catalyzes the cis-dehydration of 3-dehydroquinate (DHQ) and introduces the first double bond of the aromatic ring to yield 3-dehydroshikimate.</text>
</comment>
<dbReference type="NCBIfam" id="TIGR01093">
    <property type="entry name" value="aroD"/>
    <property type="match status" value="1"/>
</dbReference>
<comment type="caution">
    <text evidence="6">The sequence shown here is derived from an EMBL/GenBank/DDBJ whole genome shotgun (WGS) entry which is preliminary data.</text>
</comment>
<keyword evidence="2 5" id="KW-0057">Aromatic amino acid biosynthesis</keyword>
<dbReference type="GO" id="GO:0003855">
    <property type="term" value="F:3-dehydroquinate dehydratase activity"/>
    <property type="evidence" value="ECO:0007669"/>
    <property type="project" value="UniProtKB-UniRule"/>
</dbReference>
<dbReference type="GO" id="GO:0009423">
    <property type="term" value="P:chorismate biosynthetic process"/>
    <property type="evidence" value="ECO:0007669"/>
    <property type="project" value="UniProtKB-UniRule"/>
</dbReference>
<feature type="binding site" evidence="5">
    <location>
        <position position="83"/>
    </location>
    <ligand>
        <name>3-dehydroquinate</name>
        <dbReference type="ChEBI" id="CHEBI:32364"/>
    </ligand>
</feature>